<gene>
    <name evidence="1" type="ORF">PAECIP111891_05512</name>
</gene>
<accession>A0ABN8H4I6</accession>
<dbReference type="Gene3D" id="3.90.1530.10">
    <property type="entry name" value="Conserved hypothetical protein from pyrococcus furiosus pfu- 392566-001, ParB domain"/>
    <property type="match status" value="1"/>
</dbReference>
<comment type="caution">
    <text evidence="1">The sequence shown here is derived from an EMBL/GenBank/DDBJ whole genome shotgun (WGS) entry which is preliminary data.</text>
</comment>
<proteinExistence type="predicted"/>
<dbReference type="Proteomes" id="UP000838821">
    <property type="component" value="Unassembled WGS sequence"/>
</dbReference>
<evidence type="ECO:0000313" key="1">
    <source>
        <dbReference type="EMBL" id="CAH1223388.1"/>
    </source>
</evidence>
<keyword evidence="2" id="KW-1185">Reference proteome</keyword>
<evidence type="ECO:0000313" key="2">
    <source>
        <dbReference type="Proteomes" id="UP000838821"/>
    </source>
</evidence>
<dbReference type="RefSeq" id="WP_236291646.1">
    <property type="nucleotide sequence ID" value="NZ_CAKMMW010000022.1"/>
</dbReference>
<organism evidence="1 2">
    <name type="scientific">Paenibacillus allorhizoplanae</name>
    <dbReference type="NCBI Taxonomy" id="2905648"/>
    <lineage>
        <taxon>Bacteria</taxon>
        <taxon>Bacillati</taxon>
        <taxon>Bacillota</taxon>
        <taxon>Bacilli</taxon>
        <taxon>Bacillales</taxon>
        <taxon>Paenibacillaceae</taxon>
        <taxon>Paenibacillus</taxon>
    </lineage>
</organism>
<reference evidence="1" key="1">
    <citation type="submission" date="2022-01" db="EMBL/GenBank/DDBJ databases">
        <authorList>
            <person name="Criscuolo A."/>
        </authorList>
    </citation>
    <scope>NUCLEOTIDE SEQUENCE</scope>
    <source>
        <strain evidence="1">CIP111891</strain>
    </source>
</reference>
<sequence length="164" mass="19619">MRYTVQYIPLSKIKQESTNMKTSPRKKELKKVAQDLMQLLIVQKSKKDGGYIIQDGHHHFAFLKKHTNKNQAVCLVDESKLSANFGNLVNRFRKRQLPYEVPYLKPNRFEINSWTIIRKFLKQEPRFRTLSRRQQLKVIRLGIQYRKTTVQSMQAKVEDMLKRR</sequence>
<protein>
    <submittedName>
        <fullName evidence="1">Uncharacterized protein</fullName>
    </submittedName>
</protein>
<name>A0ABN8H4I6_9BACL</name>
<dbReference type="EMBL" id="CAKMMW010000022">
    <property type="protein sequence ID" value="CAH1223388.1"/>
    <property type="molecule type" value="Genomic_DNA"/>
</dbReference>